<protein>
    <recommendedName>
        <fullName evidence="7">Fungal STAND N-terminal Goodbye domain-containing protein</fullName>
    </recommendedName>
</protein>
<evidence type="ECO:0008006" key="7">
    <source>
        <dbReference type="Google" id="ProtNLM"/>
    </source>
</evidence>
<dbReference type="SUPFAM" id="SSF57850">
    <property type="entry name" value="RING/U-box"/>
    <property type="match status" value="1"/>
</dbReference>
<feature type="domain" description="Fungal STAND N-terminal Goodbye" evidence="3">
    <location>
        <begin position="79"/>
        <end position="179"/>
    </location>
</feature>
<dbReference type="InterPro" id="IPR031350">
    <property type="entry name" value="Goodbye_dom"/>
</dbReference>
<dbReference type="EMBL" id="MU865175">
    <property type="protein sequence ID" value="KAK4456706.1"/>
    <property type="molecule type" value="Genomic_DNA"/>
</dbReference>
<dbReference type="Gene3D" id="3.40.50.300">
    <property type="entry name" value="P-loop containing nucleotide triphosphate hydrolases"/>
    <property type="match status" value="1"/>
</dbReference>
<dbReference type="Pfam" id="PF24883">
    <property type="entry name" value="NPHP3_N"/>
    <property type="match status" value="1"/>
</dbReference>
<keyword evidence="1" id="KW-0677">Repeat</keyword>
<proteinExistence type="predicted"/>
<evidence type="ECO:0000256" key="2">
    <source>
        <dbReference type="SAM" id="MobiDB-lite"/>
    </source>
</evidence>
<sequence>MAAPTFADPEMVKLWDEAVQAHRDKTAVNLRNEENKRKSKLFVKFWNSLKPAPAPPQPPPAAADTKPTEVETFELELLKPKPGQVRELVDDLTRDYEEFQKLRNGDTKVTKIRHFLGQYAATMAGLGVIVESVVEDSFPPAALVAVAFTHIMTSFVAVTADLDLIENLFEIMTSFAERLGLLRKIPQDRRFRNLILKTFTYMLEFCTNAHSRLQKDRYRTKEWAKALFRGQDEKLKEAYDRVVTVIDDMDKATVTQTLASLLEFEDNTERTLQRGFSRMDSGFMKMNTGLNMVLTNQRHESLRSQRRDEETRGFRAEVRKNNDKIINILLEKNASKAGSDARKVNSLEIITKSLFTGAEYFLAQRWAKIEREYVKDTYAWFDADYERLKDMDGGVVFITGASGMGKSFFSYAIASRLARDFDENPTTSVASFMFDQDNEKLETVANMLYFCSAQVASKVDSYRQHIQKLVDNVDDRKSGWREEPWKYLFAEKFAKTSESSTRLYLVLDGIDQLESWEVDALVGHLRDAEEKCLRINFIISGTPEMRERIVKVDKEVRLVREIMAPDFKLFAKSRIDSQQGLAGHPQSLKDKIADAMEQSADTFFYVTHMLRQLDLMRIGSLIESSIRPAALPESTDAIYHRLFEECEQYFPNTNERKALGYLFTWLAYSYSKITLDAAQTLVDLIMVSILGEKRSTLDIKVETLGRLSKILAFSEPLEDVPEINGFNFDNGTGQSEGLGRIARRKDNGEPEVLLTFQQHSLRDYFSKHPERSVLLPSEHDTCIMMFQMSVAVLAAPDQKVDGKTSEGHLRLNSIAVDCVFHHFLEAQPLLSDEEAKSVSQALYRLLGQGDLALRKIEQEYKFMEDSPDALDDCSIFGSAGNKTKVNNVLKSLVDLGVRVGKLPPAQTAPLSPEAANWIKSTLNSRYSILTSIALGHIRNWFSEATVLPSHAYAAFRFAHVALWTLTEEERKMLMQTTGVKLTEEHFPKELKDECPDSTFELIATLGHNPLTPRDHKQISKAMQFDLRNKGSKEQAEKGLKLAKDPRDIFDLRYRIARARFDEFVYPEWDSVDPDLTPESVIQAWETCLKDIPSDDPDGSLATMLNAAYQMKARVESTMKDHHTQALASMEQARKMKTSESFPRFFEEMVVAFGDERLWHEIIQLLGTYENPLKVKCRDLTHRFIHRAAMSTGKKELVRDLYRQAAENPDEVNGADEAEIRIWLASFEWFVMSDPERAKEELRGVLKSKQSGFLWSEKAGRKLADILLEGFRMSRELPYKLRVLSEMEEVIQTLQNRLGLEFKPELSQTSTTLALMRRKLGPAESFYTGANKTFRAACDALDDMTETNDTPSLRLLAKVLSLLPGRTEDAQIALSCQFYLLPPPHKDESGDEIDGGGSEQEHPLIDSSSSSALRKPAEGATARGAIPSAAAVVVPVVQPTAEENAKYDFNNYVVECAFCNKTISSFSQGKIYTCVYCTHVDLCEECYLLRRRKYTRAGEGDNHDHHDAGGMESWKTLRDNKLDDGSYVEVCPWGHELIESPVKGWKGVKDGVVMYDGKKVKFGDWLSELRGGRGRWAKAWGWYWREVSDE</sequence>
<feature type="domain" description="Nephrocystin 3-like N-terminal" evidence="4">
    <location>
        <begin position="384"/>
        <end position="540"/>
    </location>
</feature>
<evidence type="ECO:0000259" key="4">
    <source>
        <dbReference type="Pfam" id="PF24883"/>
    </source>
</evidence>
<dbReference type="PANTHER" id="PTHR10039">
    <property type="entry name" value="AMELOGENIN"/>
    <property type="match status" value="1"/>
</dbReference>
<reference evidence="5" key="2">
    <citation type="submission" date="2023-06" db="EMBL/GenBank/DDBJ databases">
        <authorList>
            <consortium name="Lawrence Berkeley National Laboratory"/>
            <person name="Mondo S.J."/>
            <person name="Hensen N."/>
            <person name="Bonometti L."/>
            <person name="Westerberg I."/>
            <person name="Brannstrom I.O."/>
            <person name="Guillou S."/>
            <person name="Cros-Aarteil S."/>
            <person name="Calhoun S."/>
            <person name="Haridas S."/>
            <person name="Kuo A."/>
            <person name="Pangilinan J."/>
            <person name="Riley R."/>
            <person name="Labutti K."/>
            <person name="Andreopoulos B."/>
            <person name="Lipzen A."/>
            <person name="Chen C."/>
            <person name="Yanf M."/>
            <person name="Daum C."/>
            <person name="Ng V."/>
            <person name="Clum A."/>
            <person name="Steindorff A."/>
            <person name="Ohm R."/>
            <person name="Martin F."/>
            <person name="Silar P."/>
            <person name="Natvig D."/>
            <person name="Lalanne C."/>
            <person name="Gautier V."/>
            <person name="Ament-Velasquez S.L."/>
            <person name="Kruys A."/>
            <person name="Hutchinson M.I."/>
            <person name="Powell A.J."/>
            <person name="Barry K."/>
            <person name="Miller A.N."/>
            <person name="Grigoriev I.V."/>
            <person name="Debuchy R."/>
            <person name="Gladieux P."/>
            <person name="Thoren M.H."/>
            <person name="Johannesson H."/>
        </authorList>
    </citation>
    <scope>NUCLEOTIDE SEQUENCE</scope>
    <source>
        <strain evidence="5">PSN324</strain>
    </source>
</reference>
<accession>A0AAV9H9Y4</accession>
<evidence type="ECO:0000313" key="5">
    <source>
        <dbReference type="EMBL" id="KAK4456706.1"/>
    </source>
</evidence>
<keyword evidence="6" id="KW-1185">Reference proteome</keyword>
<dbReference type="Pfam" id="PF17109">
    <property type="entry name" value="Goodbye"/>
    <property type="match status" value="1"/>
</dbReference>
<organism evidence="5 6">
    <name type="scientific">Cladorrhinum samala</name>
    <dbReference type="NCBI Taxonomy" id="585594"/>
    <lineage>
        <taxon>Eukaryota</taxon>
        <taxon>Fungi</taxon>
        <taxon>Dikarya</taxon>
        <taxon>Ascomycota</taxon>
        <taxon>Pezizomycotina</taxon>
        <taxon>Sordariomycetes</taxon>
        <taxon>Sordariomycetidae</taxon>
        <taxon>Sordariales</taxon>
        <taxon>Podosporaceae</taxon>
        <taxon>Cladorrhinum</taxon>
    </lineage>
</organism>
<dbReference type="InterPro" id="IPR027417">
    <property type="entry name" value="P-loop_NTPase"/>
</dbReference>
<reference evidence="5" key="1">
    <citation type="journal article" date="2023" name="Mol. Phylogenet. Evol.">
        <title>Genome-scale phylogeny and comparative genomics of the fungal order Sordariales.</title>
        <authorList>
            <person name="Hensen N."/>
            <person name="Bonometti L."/>
            <person name="Westerberg I."/>
            <person name="Brannstrom I.O."/>
            <person name="Guillou S."/>
            <person name="Cros-Aarteil S."/>
            <person name="Calhoun S."/>
            <person name="Haridas S."/>
            <person name="Kuo A."/>
            <person name="Mondo S."/>
            <person name="Pangilinan J."/>
            <person name="Riley R."/>
            <person name="LaButti K."/>
            <person name="Andreopoulos B."/>
            <person name="Lipzen A."/>
            <person name="Chen C."/>
            <person name="Yan M."/>
            <person name="Daum C."/>
            <person name="Ng V."/>
            <person name="Clum A."/>
            <person name="Steindorff A."/>
            <person name="Ohm R.A."/>
            <person name="Martin F."/>
            <person name="Silar P."/>
            <person name="Natvig D.O."/>
            <person name="Lalanne C."/>
            <person name="Gautier V."/>
            <person name="Ament-Velasquez S.L."/>
            <person name="Kruys A."/>
            <person name="Hutchinson M.I."/>
            <person name="Powell A.J."/>
            <person name="Barry K."/>
            <person name="Miller A.N."/>
            <person name="Grigoriev I.V."/>
            <person name="Debuchy R."/>
            <person name="Gladieux P."/>
            <person name="Hiltunen Thoren M."/>
            <person name="Johannesson H."/>
        </authorList>
    </citation>
    <scope>NUCLEOTIDE SEQUENCE</scope>
    <source>
        <strain evidence="5">PSN324</strain>
    </source>
</reference>
<comment type="caution">
    <text evidence="5">The sequence shown here is derived from an EMBL/GenBank/DDBJ whole genome shotgun (WGS) entry which is preliminary data.</text>
</comment>
<name>A0AAV9H9Y4_9PEZI</name>
<gene>
    <name evidence="5" type="ORF">QBC42DRAFT_214335</name>
</gene>
<evidence type="ECO:0000256" key="1">
    <source>
        <dbReference type="ARBA" id="ARBA00022737"/>
    </source>
</evidence>
<dbReference type="Proteomes" id="UP001321749">
    <property type="component" value="Unassembled WGS sequence"/>
</dbReference>
<dbReference type="PANTHER" id="PTHR10039:SF17">
    <property type="entry name" value="FUNGAL STAND N-TERMINAL GOODBYE DOMAIN-CONTAINING PROTEIN-RELATED"/>
    <property type="match status" value="1"/>
</dbReference>
<feature type="region of interest" description="Disordered" evidence="2">
    <location>
        <begin position="1386"/>
        <end position="1418"/>
    </location>
</feature>
<dbReference type="InterPro" id="IPR056884">
    <property type="entry name" value="NPHP3-like_N"/>
</dbReference>
<dbReference type="SUPFAM" id="SSF52540">
    <property type="entry name" value="P-loop containing nucleoside triphosphate hydrolases"/>
    <property type="match status" value="1"/>
</dbReference>
<evidence type="ECO:0000259" key="3">
    <source>
        <dbReference type="Pfam" id="PF17109"/>
    </source>
</evidence>
<evidence type="ECO:0000313" key="6">
    <source>
        <dbReference type="Proteomes" id="UP001321749"/>
    </source>
</evidence>